<feature type="transmembrane region" description="Helical" evidence="9">
    <location>
        <begin position="95"/>
        <end position="115"/>
    </location>
</feature>
<dbReference type="GO" id="GO:0016020">
    <property type="term" value="C:membrane"/>
    <property type="evidence" value="ECO:0007669"/>
    <property type="project" value="UniProtKB-SubCell"/>
</dbReference>
<evidence type="ECO:0000256" key="8">
    <source>
        <dbReference type="RuleBase" id="RU003346"/>
    </source>
</evidence>
<sequence length="547" mass="60269">MTSSIHSDPDIKKTDVEHREVASMGAGAPRAYTEDEERAIAFRLAREVDPGLNFLSWRGLQFIFFCLVICMCSGDNGFDGTVMGSVNSMVSFQKYFGLATSGASKTGIVFGIYTVGQVTAFFPASTLPDKIGRRWTMFLGNLVLCMGALIAGFAKNMPMLLVGRFFVGVGCSTAAAAAKTYLSEITPASSRGFWMGLQNSFYYVGQLLASGLTIPLGRVTTDWSWRTPLLLQMMLAVINVAFVLLLPESPRWLYAHGHKEQAQKVLAQYHSRDNDANSPLIKLEMAEFEESIALDGADKRWWDFRPIFRDRAGRYRFGLCVIVSVWGQLSGNGLITYFLPTLLKLAGITSPDRQRVLNFVNSVTSFIGALTGTALVDHVGRRFLMLFSSVSCMSGMFIVAGLLSSAGQKSTMRANAGITFIYLFMVFFSFGWTPLQSLYPAEVLAFEVRAKGLALQSWVTSCVSLINTFGLPSALAALDWKVYLIFGCWDVVGIIVIYLFVVETKQLSLEELDEIFESSNPKQTSFALARAAKERVRQQKAEEASGA</sequence>
<feature type="transmembrane region" description="Helical" evidence="9">
    <location>
        <begin position="455"/>
        <end position="475"/>
    </location>
</feature>
<evidence type="ECO:0000256" key="7">
    <source>
        <dbReference type="ARBA" id="ARBA00049119"/>
    </source>
</evidence>
<dbReference type="Proteomes" id="UP000279236">
    <property type="component" value="Unassembled WGS sequence"/>
</dbReference>
<dbReference type="InterPro" id="IPR020846">
    <property type="entry name" value="MFS_dom"/>
</dbReference>
<feature type="transmembrane region" description="Helical" evidence="9">
    <location>
        <begin position="135"/>
        <end position="154"/>
    </location>
</feature>
<comment type="similarity">
    <text evidence="2 8">Belongs to the major facilitator superfamily. Sugar transporter (TC 2.A.1.1) family.</text>
</comment>
<feature type="transmembrane region" description="Helical" evidence="9">
    <location>
        <begin position="229"/>
        <end position="246"/>
    </location>
</feature>
<evidence type="ECO:0000256" key="6">
    <source>
        <dbReference type="ARBA" id="ARBA00023136"/>
    </source>
</evidence>
<dbReference type="GeneID" id="39591619"/>
<dbReference type="PANTHER" id="PTHR48022">
    <property type="entry name" value="PLASTIDIC GLUCOSE TRANSPORTER 4"/>
    <property type="match status" value="1"/>
</dbReference>
<feature type="transmembrane region" description="Helical" evidence="9">
    <location>
        <begin position="315"/>
        <end position="335"/>
    </location>
</feature>
<keyword evidence="3 8" id="KW-0813">Transport</keyword>
<dbReference type="SUPFAM" id="SSF103473">
    <property type="entry name" value="MFS general substrate transporter"/>
    <property type="match status" value="1"/>
</dbReference>
<keyword evidence="6 9" id="KW-0472">Membrane</keyword>
<evidence type="ECO:0000259" key="10">
    <source>
        <dbReference type="PROSITE" id="PS50850"/>
    </source>
</evidence>
<evidence type="ECO:0000256" key="9">
    <source>
        <dbReference type="SAM" id="Phobius"/>
    </source>
</evidence>
<keyword evidence="4 9" id="KW-0812">Transmembrane</keyword>
<keyword evidence="5 9" id="KW-1133">Transmembrane helix</keyword>
<evidence type="ECO:0000256" key="5">
    <source>
        <dbReference type="ARBA" id="ARBA00022989"/>
    </source>
</evidence>
<comment type="caution">
    <text evidence="11">The sequence shown here is derived from an EMBL/GenBank/DDBJ whole genome shotgun (WGS) entry which is preliminary data.</text>
</comment>
<feature type="transmembrane region" description="Helical" evidence="9">
    <location>
        <begin position="382"/>
        <end position="403"/>
    </location>
</feature>
<dbReference type="InterPro" id="IPR003663">
    <property type="entry name" value="Sugar/inositol_transpt"/>
</dbReference>
<dbReference type="Gene3D" id="1.20.1250.20">
    <property type="entry name" value="MFS general substrate transporter like domains"/>
    <property type="match status" value="1"/>
</dbReference>
<feature type="transmembrane region" description="Helical" evidence="9">
    <location>
        <begin position="55"/>
        <end position="74"/>
    </location>
</feature>
<evidence type="ECO:0000256" key="4">
    <source>
        <dbReference type="ARBA" id="ARBA00022692"/>
    </source>
</evidence>
<accession>A0A427XX14</accession>
<evidence type="ECO:0000313" key="11">
    <source>
        <dbReference type="EMBL" id="RSH83394.1"/>
    </source>
</evidence>
<dbReference type="Pfam" id="PF00083">
    <property type="entry name" value="Sugar_tr"/>
    <property type="match status" value="1"/>
</dbReference>
<name>A0A427XX14_9TREE</name>
<gene>
    <name evidence="11" type="ORF">EHS24_007076</name>
</gene>
<organism evidence="11 12">
    <name type="scientific">Apiotrichum porosum</name>
    <dbReference type="NCBI Taxonomy" id="105984"/>
    <lineage>
        <taxon>Eukaryota</taxon>
        <taxon>Fungi</taxon>
        <taxon>Dikarya</taxon>
        <taxon>Basidiomycota</taxon>
        <taxon>Agaricomycotina</taxon>
        <taxon>Tremellomycetes</taxon>
        <taxon>Trichosporonales</taxon>
        <taxon>Trichosporonaceae</taxon>
        <taxon>Apiotrichum</taxon>
    </lineage>
</organism>
<dbReference type="PRINTS" id="PR00171">
    <property type="entry name" value="SUGRTRNSPORT"/>
</dbReference>
<dbReference type="InterPro" id="IPR036259">
    <property type="entry name" value="MFS_trans_sf"/>
</dbReference>
<dbReference type="GO" id="GO:0005351">
    <property type="term" value="F:carbohydrate:proton symporter activity"/>
    <property type="evidence" value="ECO:0007669"/>
    <property type="project" value="TreeGrafter"/>
</dbReference>
<feature type="transmembrane region" description="Helical" evidence="9">
    <location>
        <begin position="482"/>
        <end position="501"/>
    </location>
</feature>
<dbReference type="InterPro" id="IPR050360">
    <property type="entry name" value="MFS_Sugar_Transporters"/>
</dbReference>
<dbReference type="OrthoDB" id="6133115at2759"/>
<keyword evidence="12" id="KW-1185">Reference proteome</keyword>
<feature type="domain" description="Major facilitator superfamily (MFS) profile" evidence="10">
    <location>
        <begin position="65"/>
        <end position="505"/>
    </location>
</feature>
<evidence type="ECO:0000256" key="3">
    <source>
        <dbReference type="ARBA" id="ARBA00022448"/>
    </source>
</evidence>
<dbReference type="RefSeq" id="XP_028477346.1">
    <property type="nucleotide sequence ID" value="XM_028622454.1"/>
</dbReference>
<comment type="subcellular location">
    <subcellularLocation>
        <location evidence="1">Membrane</location>
        <topology evidence="1">Multi-pass membrane protein</topology>
    </subcellularLocation>
</comment>
<reference evidence="11 12" key="1">
    <citation type="submission" date="2018-11" db="EMBL/GenBank/DDBJ databases">
        <title>Genome sequence of Apiotrichum porosum DSM 27194.</title>
        <authorList>
            <person name="Aliyu H."/>
            <person name="Gorte O."/>
            <person name="Ochsenreither K."/>
        </authorList>
    </citation>
    <scope>NUCLEOTIDE SEQUENCE [LARGE SCALE GENOMIC DNA]</scope>
    <source>
        <strain evidence="11 12">DSM 27194</strain>
    </source>
</reference>
<dbReference type="PROSITE" id="PS50850">
    <property type="entry name" value="MFS"/>
    <property type="match status" value="1"/>
</dbReference>
<evidence type="ECO:0000256" key="2">
    <source>
        <dbReference type="ARBA" id="ARBA00010992"/>
    </source>
</evidence>
<evidence type="ECO:0000313" key="12">
    <source>
        <dbReference type="Proteomes" id="UP000279236"/>
    </source>
</evidence>
<feature type="transmembrane region" description="Helical" evidence="9">
    <location>
        <begin position="415"/>
        <end position="435"/>
    </location>
</feature>
<comment type="catalytic activity">
    <reaction evidence="7">
        <text>myo-inositol(out) + H(+)(out) = myo-inositol(in) + H(+)(in)</text>
        <dbReference type="Rhea" id="RHEA:60364"/>
        <dbReference type="ChEBI" id="CHEBI:15378"/>
        <dbReference type="ChEBI" id="CHEBI:17268"/>
    </reaction>
</comment>
<dbReference type="PANTHER" id="PTHR48022:SF79">
    <property type="entry name" value="LACTOSE PERMEASE, PUTATIVE (AFU_ORTHOLOGUE AFUA_6G01860)-RELATED"/>
    <property type="match status" value="1"/>
</dbReference>
<feature type="transmembrane region" description="Helical" evidence="9">
    <location>
        <begin position="161"/>
        <end position="181"/>
    </location>
</feature>
<proteinExistence type="inferred from homology"/>
<dbReference type="FunFam" id="1.20.1250.20:FF:000134">
    <property type="entry name" value="MFS sugar transporter protein"/>
    <property type="match status" value="1"/>
</dbReference>
<dbReference type="InterPro" id="IPR005828">
    <property type="entry name" value="MFS_sugar_transport-like"/>
</dbReference>
<dbReference type="AlphaFoldDB" id="A0A427XX14"/>
<dbReference type="NCBIfam" id="TIGR00879">
    <property type="entry name" value="SP"/>
    <property type="match status" value="1"/>
</dbReference>
<dbReference type="EMBL" id="RSCE01000004">
    <property type="protein sequence ID" value="RSH83394.1"/>
    <property type="molecule type" value="Genomic_DNA"/>
</dbReference>
<protein>
    <recommendedName>
        <fullName evidence="10">Major facilitator superfamily (MFS) profile domain-containing protein</fullName>
    </recommendedName>
</protein>
<evidence type="ECO:0000256" key="1">
    <source>
        <dbReference type="ARBA" id="ARBA00004141"/>
    </source>
</evidence>